<name>A0A318KZS2_9NEIS</name>
<dbReference type="AlphaFoldDB" id="A0A318KZS2"/>
<evidence type="ECO:0000313" key="2">
    <source>
        <dbReference type="Proteomes" id="UP000247555"/>
    </source>
</evidence>
<reference evidence="1 2" key="1">
    <citation type="submission" date="2018-05" db="EMBL/GenBank/DDBJ databases">
        <title>Genomic Encyclopedia of Type Strains, Phase IV (KMG-IV): sequencing the most valuable type-strain genomes for metagenomic binning, comparative biology and taxonomic classification.</title>
        <authorList>
            <person name="Goeker M."/>
        </authorList>
    </citation>
    <scope>NUCLEOTIDE SEQUENCE [LARGE SCALE GENOMIC DNA]</scope>
    <source>
        <strain evidence="1 2">DSM 29661</strain>
    </source>
</reference>
<protein>
    <recommendedName>
        <fullName evidence="3">DUF4276 family protein</fullName>
    </recommendedName>
</protein>
<sequence length="223" mass="24163">MSEPLRIALVAEGPTDQPLIAAALNAILPGQPFVLTQLQPEPTYPQLGTGWGGVLKWCHTAGARHTGPIDSDPTLELYDLLIIHLDLDVCGKQYADYPQLPDDERRANWGALPIHYCCPPASTDADKLASVLQTWLTPATIPPIRTHRAMPAGAIIGNLAGRGDPAGRTRSAMRRARLRVQHPAGNMALRTRAQGTQDQENPAGIPEACTRNSRTVERHQTAL</sequence>
<proteinExistence type="predicted"/>
<organism evidence="1 2">
    <name type="scientific">Rivihabitans pingtungensis</name>
    <dbReference type="NCBI Taxonomy" id="1054498"/>
    <lineage>
        <taxon>Bacteria</taxon>
        <taxon>Pseudomonadati</taxon>
        <taxon>Pseudomonadota</taxon>
        <taxon>Betaproteobacteria</taxon>
        <taxon>Neisseriales</taxon>
        <taxon>Aquaspirillaceae</taxon>
        <taxon>Rivihabitans</taxon>
    </lineage>
</organism>
<dbReference type="Proteomes" id="UP000247555">
    <property type="component" value="Unassembled WGS sequence"/>
</dbReference>
<dbReference type="EMBL" id="QJKI01000002">
    <property type="protein sequence ID" value="PXX81205.1"/>
    <property type="molecule type" value="Genomic_DNA"/>
</dbReference>
<evidence type="ECO:0008006" key="3">
    <source>
        <dbReference type="Google" id="ProtNLM"/>
    </source>
</evidence>
<comment type="caution">
    <text evidence="1">The sequence shown here is derived from an EMBL/GenBank/DDBJ whole genome shotgun (WGS) entry which is preliminary data.</text>
</comment>
<keyword evidence="2" id="KW-1185">Reference proteome</keyword>
<accession>A0A318KZS2</accession>
<gene>
    <name evidence="1" type="ORF">DFR34_10240</name>
</gene>
<evidence type="ECO:0000313" key="1">
    <source>
        <dbReference type="EMBL" id="PXX81205.1"/>
    </source>
</evidence>